<dbReference type="PANTHER" id="PTHR43141:SF5">
    <property type="entry name" value="CYTOCHROME BD-I UBIQUINOL OXIDASE SUBUNIT 2"/>
    <property type="match status" value="1"/>
</dbReference>
<name>A0ABV8U0F9_9ACTN</name>
<dbReference type="EMBL" id="JBHSDK010000021">
    <property type="protein sequence ID" value="MFC4336584.1"/>
    <property type="molecule type" value="Genomic_DNA"/>
</dbReference>
<keyword evidence="4" id="KW-1003">Cell membrane</keyword>
<keyword evidence="8" id="KW-0249">Electron transport</keyword>
<evidence type="ECO:0000256" key="8">
    <source>
        <dbReference type="ARBA" id="ARBA00022982"/>
    </source>
</evidence>
<dbReference type="InterPro" id="IPR003317">
    <property type="entry name" value="Cyt-d_oxidase_su2"/>
</dbReference>
<evidence type="ECO:0000256" key="1">
    <source>
        <dbReference type="ARBA" id="ARBA00004651"/>
    </source>
</evidence>
<feature type="transmembrane region" description="Helical" evidence="12">
    <location>
        <begin position="219"/>
        <end position="236"/>
    </location>
</feature>
<evidence type="ECO:0000256" key="7">
    <source>
        <dbReference type="ARBA" id="ARBA00022723"/>
    </source>
</evidence>
<evidence type="ECO:0000256" key="9">
    <source>
        <dbReference type="ARBA" id="ARBA00022989"/>
    </source>
</evidence>
<accession>A0ABV8U0F9</accession>
<feature type="transmembrane region" description="Helical" evidence="12">
    <location>
        <begin position="81"/>
        <end position="100"/>
    </location>
</feature>
<feature type="transmembrane region" description="Helical" evidence="12">
    <location>
        <begin position="6"/>
        <end position="36"/>
    </location>
</feature>
<evidence type="ECO:0000256" key="3">
    <source>
        <dbReference type="ARBA" id="ARBA00022448"/>
    </source>
</evidence>
<feature type="transmembrane region" description="Helical" evidence="12">
    <location>
        <begin position="290"/>
        <end position="315"/>
    </location>
</feature>
<dbReference type="RefSeq" id="WP_380622664.1">
    <property type="nucleotide sequence ID" value="NZ_JBHSDK010000021.1"/>
</dbReference>
<evidence type="ECO:0000256" key="2">
    <source>
        <dbReference type="ARBA" id="ARBA00007543"/>
    </source>
</evidence>
<evidence type="ECO:0000256" key="11">
    <source>
        <dbReference type="ARBA" id="ARBA00023136"/>
    </source>
</evidence>
<keyword evidence="7" id="KW-0479">Metal-binding</keyword>
<comment type="similarity">
    <text evidence="2">Belongs to the cytochrome ubiquinol oxidase subunit 2 family.</text>
</comment>
<keyword evidence="3" id="KW-0813">Transport</keyword>
<dbReference type="Proteomes" id="UP001595823">
    <property type="component" value="Unassembled WGS sequence"/>
</dbReference>
<evidence type="ECO:0000256" key="12">
    <source>
        <dbReference type="SAM" id="Phobius"/>
    </source>
</evidence>
<feature type="transmembrane region" description="Helical" evidence="12">
    <location>
        <begin position="159"/>
        <end position="182"/>
    </location>
</feature>
<keyword evidence="9 12" id="KW-1133">Transmembrane helix</keyword>
<keyword evidence="6 12" id="KW-0812">Transmembrane</keyword>
<feature type="transmembrane region" description="Helical" evidence="12">
    <location>
        <begin position="194"/>
        <end position="213"/>
    </location>
</feature>
<protein>
    <submittedName>
        <fullName evidence="13">Cytochrome d ubiquinol oxidase subunit II</fullName>
    </submittedName>
</protein>
<evidence type="ECO:0000256" key="5">
    <source>
        <dbReference type="ARBA" id="ARBA00022617"/>
    </source>
</evidence>
<dbReference type="PIRSF" id="PIRSF000267">
    <property type="entry name" value="Cyt_oxidse_sub2"/>
    <property type="match status" value="1"/>
</dbReference>
<keyword evidence="14" id="KW-1185">Reference proteome</keyword>
<dbReference type="NCBIfam" id="TIGR00203">
    <property type="entry name" value="cydB"/>
    <property type="match status" value="1"/>
</dbReference>
<gene>
    <name evidence="13" type="primary">cydB</name>
    <name evidence="13" type="ORF">ACFPET_15375</name>
</gene>
<dbReference type="Pfam" id="PF02322">
    <property type="entry name" value="Cyt_bd_oxida_II"/>
    <property type="match status" value="1"/>
</dbReference>
<comment type="subcellular location">
    <subcellularLocation>
        <location evidence="1">Cell membrane</location>
        <topology evidence="1">Multi-pass membrane protein</topology>
    </subcellularLocation>
</comment>
<feature type="transmembrane region" description="Helical" evidence="12">
    <location>
        <begin position="248"/>
        <end position="270"/>
    </location>
</feature>
<evidence type="ECO:0000313" key="14">
    <source>
        <dbReference type="Proteomes" id="UP001595823"/>
    </source>
</evidence>
<comment type="caution">
    <text evidence="13">The sequence shown here is derived from an EMBL/GenBank/DDBJ whole genome shotgun (WGS) entry which is preliminary data.</text>
</comment>
<keyword evidence="10" id="KW-0408">Iron</keyword>
<feature type="transmembrane region" description="Helical" evidence="12">
    <location>
        <begin position="121"/>
        <end position="139"/>
    </location>
</feature>
<keyword evidence="5" id="KW-0349">Heme</keyword>
<sequence>MDLTTIWFIAIAVLFTGYFVLEGFDFGVGMLLPVLAKSDRERRLAINTIGPVWDGNETWVITAGGAMFAAFPVWYSSLFSGFYLLLFLILLALIVRGVAFEYRGKGKGEEWKVAWDRAITICSYTAAFLWGVVTANLVFGVELNAEHYFTGSVLDLVNFYSLLGGITFVLLFAAHGASFLALKTAGEFSAKAHALSWKLALATAVPAAVWLIWTQVHSGSTLSGVLIGLTVVSLLASIGSNLAGKDGWAFTFTAATIGFAGFGLFSALWPNVLPSTVDPAYSLTHESAAATSYTLTIMTWAAVIFLPVVLLYQGWTYWVFRKRLKLDDIPA</sequence>
<reference evidence="14" key="1">
    <citation type="journal article" date="2019" name="Int. J. Syst. Evol. Microbiol.">
        <title>The Global Catalogue of Microorganisms (GCM) 10K type strain sequencing project: providing services to taxonomists for standard genome sequencing and annotation.</title>
        <authorList>
            <consortium name="The Broad Institute Genomics Platform"/>
            <consortium name="The Broad Institute Genome Sequencing Center for Infectious Disease"/>
            <person name="Wu L."/>
            <person name="Ma J."/>
        </authorList>
    </citation>
    <scope>NUCLEOTIDE SEQUENCE [LARGE SCALE GENOMIC DNA]</scope>
    <source>
        <strain evidence="14">IBRC-M 10908</strain>
    </source>
</reference>
<evidence type="ECO:0000256" key="10">
    <source>
        <dbReference type="ARBA" id="ARBA00023004"/>
    </source>
</evidence>
<evidence type="ECO:0000313" key="13">
    <source>
        <dbReference type="EMBL" id="MFC4336584.1"/>
    </source>
</evidence>
<evidence type="ECO:0000256" key="4">
    <source>
        <dbReference type="ARBA" id="ARBA00022475"/>
    </source>
</evidence>
<organism evidence="13 14">
    <name type="scientific">Salininema proteolyticum</name>
    <dbReference type="NCBI Taxonomy" id="1607685"/>
    <lineage>
        <taxon>Bacteria</taxon>
        <taxon>Bacillati</taxon>
        <taxon>Actinomycetota</taxon>
        <taxon>Actinomycetes</taxon>
        <taxon>Glycomycetales</taxon>
        <taxon>Glycomycetaceae</taxon>
        <taxon>Salininema</taxon>
    </lineage>
</organism>
<dbReference type="PANTHER" id="PTHR43141">
    <property type="entry name" value="CYTOCHROME BD2 SUBUNIT II"/>
    <property type="match status" value="1"/>
</dbReference>
<proteinExistence type="inferred from homology"/>
<keyword evidence="11 12" id="KW-0472">Membrane</keyword>
<evidence type="ECO:0000256" key="6">
    <source>
        <dbReference type="ARBA" id="ARBA00022692"/>
    </source>
</evidence>